<dbReference type="RefSeq" id="WP_262996306.1">
    <property type="nucleotide sequence ID" value="NZ_JAOTJC010000016.1"/>
</dbReference>
<reference evidence="3" key="1">
    <citation type="submission" date="2023-07" db="EMBL/GenBank/DDBJ databases">
        <title>Study on multiphase classification of strain Alteromonas salexigens isolated from the Yellow Sea.</title>
        <authorList>
            <person name="Sun L."/>
        </authorList>
    </citation>
    <scope>NUCLEOTIDE SEQUENCE [LARGE SCALE GENOMIC DNA]</scope>
    <source>
        <strain evidence="3">ASW11-19</strain>
    </source>
</reference>
<dbReference type="Pfam" id="PF05656">
    <property type="entry name" value="DUF805"/>
    <property type="match status" value="1"/>
</dbReference>
<sequence>MNWYLAVLKQYATFSGRARRKEYWFFMLFNVLITIVLTVLDMVFGTYNVEMGWGALSLLYTLAVLLPSLAVTIRRLHDSGKVGWWVLLAFIPVIGGIILLVLMCLDSKPDNEYGPNPKHAL</sequence>
<evidence type="ECO:0000256" key="1">
    <source>
        <dbReference type="SAM" id="Phobius"/>
    </source>
</evidence>
<keyword evidence="3" id="KW-1185">Reference proteome</keyword>
<protein>
    <submittedName>
        <fullName evidence="2">DUF805 domain-containing protein</fullName>
    </submittedName>
</protein>
<evidence type="ECO:0000313" key="2">
    <source>
        <dbReference type="EMBL" id="MCU7556037.1"/>
    </source>
</evidence>
<dbReference type="PANTHER" id="PTHR34980:SF2">
    <property type="entry name" value="INNER MEMBRANE PROTEIN YHAH-RELATED"/>
    <property type="match status" value="1"/>
</dbReference>
<accession>A0ABT2VSX7</accession>
<evidence type="ECO:0000313" key="3">
    <source>
        <dbReference type="Proteomes" id="UP001209257"/>
    </source>
</evidence>
<feature type="transmembrane region" description="Helical" evidence="1">
    <location>
        <begin position="51"/>
        <end position="70"/>
    </location>
</feature>
<keyword evidence="1" id="KW-1133">Transmembrane helix</keyword>
<comment type="caution">
    <text evidence="2">The sequence shown here is derived from an EMBL/GenBank/DDBJ whole genome shotgun (WGS) entry which is preliminary data.</text>
</comment>
<dbReference type="InterPro" id="IPR008523">
    <property type="entry name" value="DUF805"/>
</dbReference>
<dbReference type="PANTHER" id="PTHR34980">
    <property type="entry name" value="INNER MEMBRANE PROTEIN-RELATED-RELATED"/>
    <property type="match status" value="1"/>
</dbReference>
<feature type="transmembrane region" description="Helical" evidence="1">
    <location>
        <begin position="82"/>
        <end position="103"/>
    </location>
</feature>
<keyword evidence="1" id="KW-0812">Transmembrane</keyword>
<organism evidence="2 3">
    <name type="scientific">Alteromonas salexigens</name>
    <dbReference type="NCBI Taxonomy" id="2982530"/>
    <lineage>
        <taxon>Bacteria</taxon>
        <taxon>Pseudomonadati</taxon>
        <taxon>Pseudomonadota</taxon>
        <taxon>Gammaproteobacteria</taxon>
        <taxon>Alteromonadales</taxon>
        <taxon>Alteromonadaceae</taxon>
        <taxon>Alteromonas/Salinimonas group</taxon>
        <taxon>Alteromonas</taxon>
    </lineage>
</organism>
<name>A0ABT2VSX7_9ALTE</name>
<keyword evidence="1" id="KW-0472">Membrane</keyword>
<gene>
    <name evidence="2" type="ORF">OCL06_15710</name>
</gene>
<feature type="transmembrane region" description="Helical" evidence="1">
    <location>
        <begin position="23"/>
        <end position="45"/>
    </location>
</feature>
<proteinExistence type="predicted"/>
<dbReference type="Proteomes" id="UP001209257">
    <property type="component" value="Unassembled WGS sequence"/>
</dbReference>
<dbReference type="EMBL" id="JAOTJC010000016">
    <property type="protein sequence ID" value="MCU7556037.1"/>
    <property type="molecule type" value="Genomic_DNA"/>
</dbReference>